<evidence type="ECO:0000313" key="2">
    <source>
        <dbReference type="EMBL" id="KWA72632.1"/>
    </source>
</evidence>
<proteinExistence type="inferred from homology"/>
<dbReference type="AlphaFoldDB" id="A0A119H8B5"/>
<dbReference type="PANTHER" id="PTHR42194">
    <property type="entry name" value="UPF0276 PROTEIN HI_1600"/>
    <property type="match status" value="1"/>
</dbReference>
<dbReference type="RefSeq" id="WP_059652857.1">
    <property type="nucleotide sequence ID" value="NZ_LOXJ01000008.1"/>
</dbReference>
<evidence type="ECO:0000313" key="3">
    <source>
        <dbReference type="Proteomes" id="UP000060630"/>
    </source>
</evidence>
<dbReference type="InterPro" id="IPR036237">
    <property type="entry name" value="Xyl_isomerase-like_sf"/>
</dbReference>
<accession>A0A119H8B5</accession>
<reference evidence="2 3" key="1">
    <citation type="submission" date="2015-11" db="EMBL/GenBank/DDBJ databases">
        <title>Expanding the genomic diversity of Burkholderia species for the development of highly accurate diagnostics.</title>
        <authorList>
            <person name="Sahl J."/>
            <person name="Keim P."/>
            <person name="Wagner D."/>
        </authorList>
    </citation>
    <scope>NUCLEOTIDE SEQUENCE [LARGE SCALE GENOMIC DNA]</scope>
    <source>
        <strain evidence="2 3">MSMB2087WGS</strain>
    </source>
</reference>
<dbReference type="Proteomes" id="UP000060630">
    <property type="component" value="Unassembled WGS sequence"/>
</dbReference>
<protein>
    <recommendedName>
        <fullName evidence="1">UPF0276 protein WL29_05300</fullName>
    </recommendedName>
</protein>
<dbReference type="EMBL" id="LPHD01000194">
    <property type="protein sequence ID" value="KWA72632.1"/>
    <property type="molecule type" value="Genomic_DNA"/>
</dbReference>
<dbReference type="NCBIfam" id="NF003818">
    <property type="entry name" value="PRK05409.1"/>
    <property type="match status" value="1"/>
</dbReference>
<gene>
    <name evidence="2" type="ORF">WL29_05300</name>
</gene>
<comment type="caution">
    <text evidence="2">The sequence shown here is derived from an EMBL/GenBank/DDBJ whole genome shotgun (WGS) entry which is preliminary data.</text>
</comment>
<dbReference type="HAMAP" id="MF_00697">
    <property type="entry name" value="UPF0276"/>
    <property type="match status" value="1"/>
</dbReference>
<dbReference type="InterPro" id="IPR007801">
    <property type="entry name" value="MbnB/TglH/ChrH"/>
</dbReference>
<organism evidence="2 3">
    <name type="scientific">Burkholderia ubonensis</name>
    <dbReference type="NCBI Taxonomy" id="101571"/>
    <lineage>
        <taxon>Bacteria</taxon>
        <taxon>Pseudomonadati</taxon>
        <taxon>Pseudomonadota</taxon>
        <taxon>Betaproteobacteria</taxon>
        <taxon>Burkholderiales</taxon>
        <taxon>Burkholderiaceae</taxon>
        <taxon>Burkholderia</taxon>
        <taxon>Burkholderia cepacia complex</taxon>
    </lineage>
</organism>
<sequence length="296" mass="32625">MNVSAPLLSVTPRPAPARAGVGLRFRHHRIVLDQRPAVAWFEVHTENYMEGGVAPQYLDAIRRDYPLSLHGVGLSLGSADGLDATHLARVRAAVRRFEPALVSEHLSWSAVGGTYLADLLPLPMTDEALAVVCRHVDQVQAALGRRILIENPSTYLRYVQSTIPEWEFLSEMVRRTGCGLLCDVNNIYVSACNHGWDPQTYLAALPAAAIAEIHLAGHSVRQLENGRTLRIDDHGSRVAAEVWSLYHDALRRFGAAPTLIEWDTDVPPLETLLQDAARADSMLEAIRHESALADAR</sequence>
<dbReference type="Pfam" id="PF05114">
    <property type="entry name" value="MbnB_TglH_ChrH"/>
    <property type="match status" value="1"/>
</dbReference>
<name>A0A119H8B5_9BURK</name>
<dbReference type="PANTHER" id="PTHR42194:SF1">
    <property type="entry name" value="UPF0276 PROTEIN HI_1600"/>
    <property type="match status" value="1"/>
</dbReference>
<dbReference type="SUPFAM" id="SSF51658">
    <property type="entry name" value="Xylose isomerase-like"/>
    <property type="match status" value="1"/>
</dbReference>
<comment type="similarity">
    <text evidence="1">Belongs to the UPF0276 family.</text>
</comment>
<dbReference type="Gene3D" id="3.20.20.150">
    <property type="entry name" value="Divalent-metal-dependent TIM barrel enzymes"/>
    <property type="match status" value="1"/>
</dbReference>
<evidence type="ECO:0000256" key="1">
    <source>
        <dbReference type="HAMAP-Rule" id="MF_00697"/>
    </source>
</evidence>